<evidence type="ECO:0000313" key="2">
    <source>
        <dbReference type="Proteomes" id="UP000479756"/>
    </source>
</evidence>
<reference evidence="1 2" key="1">
    <citation type="journal article" date="2014" name="Int. J. Syst. Evol. Microbiol.">
        <title>Description of Galbitalea soli gen. nov., sp. nov., and Frondihabitans sucicola sp. nov.</title>
        <authorList>
            <person name="Kim S.J."/>
            <person name="Lim J.M."/>
            <person name="Ahn J.H."/>
            <person name="Weon H.Y."/>
            <person name="Hamada M."/>
            <person name="Suzuki K."/>
            <person name="Ahn T.Y."/>
            <person name="Kwon S.W."/>
        </authorList>
    </citation>
    <scope>NUCLEOTIDE SEQUENCE [LARGE SCALE GENOMIC DNA]</scope>
    <source>
        <strain evidence="1 2">NBRC 108727</strain>
    </source>
</reference>
<keyword evidence="2" id="KW-1185">Reference proteome</keyword>
<sequence>MIGSFGDGSPRCSRAGCDEDAVWAVCWRNPRIHGPERVKVWLACDDHRQYLAGFLESRGFPVAVTPAGAPVERLPDAEGMSPGGPQ</sequence>
<evidence type="ECO:0008006" key="3">
    <source>
        <dbReference type="Google" id="ProtNLM"/>
    </source>
</evidence>
<protein>
    <recommendedName>
        <fullName evidence="3">Acetone carboxylase</fullName>
    </recommendedName>
</protein>
<proteinExistence type="predicted"/>
<organism evidence="1 2">
    <name type="scientific">Galbitalea soli</name>
    <dbReference type="NCBI Taxonomy" id="1268042"/>
    <lineage>
        <taxon>Bacteria</taxon>
        <taxon>Bacillati</taxon>
        <taxon>Actinomycetota</taxon>
        <taxon>Actinomycetes</taxon>
        <taxon>Micrococcales</taxon>
        <taxon>Microbacteriaceae</taxon>
        <taxon>Galbitalea</taxon>
    </lineage>
</organism>
<dbReference type="Proteomes" id="UP000479756">
    <property type="component" value="Unassembled WGS sequence"/>
</dbReference>
<dbReference type="EMBL" id="JAAGWZ010000001">
    <property type="protein sequence ID" value="NEM90145.1"/>
    <property type="molecule type" value="Genomic_DNA"/>
</dbReference>
<evidence type="ECO:0000313" key="1">
    <source>
        <dbReference type="EMBL" id="NEM90145.1"/>
    </source>
</evidence>
<gene>
    <name evidence="1" type="ORF">G3T37_02095</name>
</gene>
<comment type="caution">
    <text evidence="1">The sequence shown here is derived from an EMBL/GenBank/DDBJ whole genome shotgun (WGS) entry which is preliminary data.</text>
</comment>
<name>A0A7C9PLD9_9MICO</name>
<dbReference type="AlphaFoldDB" id="A0A7C9PLD9"/>
<dbReference type="RefSeq" id="WP_163471819.1">
    <property type="nucleotide sequence ID" value="NZ_JAAGWZ010000001.1"/>
</dbReference>
<accession>A0A7C9PLD9</accession>